<evidence type="ECO:0000256" key="1">
    <source>
        <dbReference type="ARBA" id="ARBA00004496"/>
    </source>
</evidence>
<dbReference type="Pfam" id="PF00712">
    <property type="entry name" value="DNA_pol3_beta"/>
    <property type="match status" value="1"/>
</dbReference>
<dbReference type="GO" id="GO:0009360">
    <property type="term" value="C:DNA polymerase III complex"/>
    <property type="evidence" value="ECO:0007669"/>
    <property type="project" value="InterPro"/>
</dbReference>
<keyword evidence="3 9" id="KW-0963">Cytoplasm</keyword>
<dbReference type="PANTHER" id="PTHR30478:SF0">
    <property type="entry name" value="BETA SLIDING CLAMP"/>
    <property type="match status" value="1"/>
</dbReference>
<evidence type="ECO:0000256" key="9">
    <source>
        <dbReference type="PIRNR" id="PIRNR000804"/>
    </source>
</evidence>
<dbReference type="CDD" id="cd00140">
    <property type="entry name" value="beta_clamp"/>
    <property type="match status" value="1"/>
</dbReference>
<dbReference type="EMBL" id="LCMG01000005">
    <property type="protein sequence ID" value="KKU34001.1"/>
    <property type="molecule type" value="Genomic_DNA"/>
</dbReference>
<keyword evidence="7 9" id="KW-0239">DNA-directed DNA polymerase</keyword>
<dbReference type="InterPro" id="IPR022635">
    <property type="entry name" value="DNA_polIII_beta_C"/>
</dbReference>
<proteinExistence type="inferred from homology"/>
<dbReference type="GO" id="GO:0005737">
    <property type="term" value="C:cytoplasm"/>
    <property type="evidence" value="ECO:0007669"/>
    <property type="project" value="UniProtKB-SubCell"/>
</dbReference>
<feature type="domain" description="DNA polymerase III beta sliding clamp C-terminal" evidence="12">
    <location>
        <begin position="255"/>
        <end position="377"/>
    </location>
</feature>
<dbReference type="Gene3D" id="3.70.10.10">
    <property type="match status" value="1"/>
</dbReference>
<dbReference type="PIRSF" id="PIRSF000804">
    <property type="entry name" value="DNA_pol_III_b"/>
    <property type="match status" value="1"/>
</dbReference>
<evidence type="ECO:0000259" key="11">
    <source>
        <dbReference type="Pfam" id="PF02767"/>
    </source>
</evidence>
<gene>
    <name evidence="13" type="ORF">UX45_C0005G0011</name>
</gene>
<evidence type="ECO:0000313" key="13">
    <source>
        <dbReference type="EMBL" id="KKU34001.1"/>
    </source>
</evidence>
<comment type="caution">
    <text evidence="13">The sequence shown here is derived from an EMBL/GenBank/DDBJ whole genome shotgun (WGS) entry which is preliminary data.</text>
</comment>
<dbReference type="Pfam" id="PF02768">
    <property type="entry name" value="DNA_pol3_beta_3"/>
    <property type="match status" value="1"/>
</dbReference>
<feature type="domain" description="DNA polymerase III beta sliding clamp N-terminal" evidence="10">
    <location>
        <begin position="1"/>
        <end position="118"/>
    </location>
</feature>
<feature type="domain" description="DNA polymerase III beta sliding clamp central" evidence="11">
    <location>
        <begin position="128"/>
        <end position="252"/>
    </location>
</feature>
<evidence type="ECO:0000256" key="3">
    <source>
        <dbReference type="ARBA" id="ARBA00022490"/>
    </source>
</evidence>
<dbReference type="SMART" id="SM00480">
    <property type="entry name" value="POL3Bc"/>
    <property type="match status" value="1"/>
</dbReference>
<dbReference type="AlphaFoldDB" id="A0A0G1PML8"/>
<evidence type="ECO:0000256" key="4">
    <source>
        <dbReference type="ARBA" id="ARBA00022679"/>
    </source>
</evidence>
<organism evidence="13 14">
    <name type="scientific">Candidatus Uhrbacteria bacterium GW2011_GWF2_46_218</name>
    <dbReference type="NCBI Taxonomy" id="1619001"/>
    <lineage>
        <taxon>Bacteria</taxon>
        <taxon>Candidatus Uhriibacteriota</taxon>
    </lineage>
</organism>
<comment type="subcellular location">
    <subcellularLocation>
        <location evidence="1 9">Cytoplasm</location>
    </subcellularLocation>
</comment>
<keyword evidence="8" id="KW-0238">DNA-binding</keyword>
<dbReference type="InterPro" id="IPR022637">
    <property type="entry name" value="DNA_polIII_beta_cen"/>
</dbReference>
<evidence type="ECO:0000256" key="2">
    <source>
        <dbReference type="ARBA" id="ARBA00010752"/>
    </source>
</evidence>
<keyword evidence="6 9" id="KW-0235">DNA replication</keyword>
<evidence type="ECO:0000313" key="14">
    <source>
        <dbReference type="Proteomes" id="UP000034705"/>
    </source>
</evidence>
<comment type="subunit">
    <text evidence="9">Forms a ring-shaped head-to-tail homodimer around DNA.</text>
</comment>
<evidence type="ECO:0000256" key="8">
    <source>
        <dbReference type="ARBA" id="ARBA00023125"/>
    </source>
</evidence>
<dbReference type="Proteomes" id="UP000034705">
    <property type="component" value="Unassembled WGS sequence"/>
</dbReference>
<sequence>MKLSCTRENLFQGLSITSHLSNKNVNLPILQNVLVKTEGGSIKFTSTNLEIAIHCIIRGKVEEQGEYTIPSKLFYDYVSLLPNEIVTLINQDEGVDIFCGSYETTIKGLPSSDFPLIPSVQAQRSYSIPVDDFKKALSQVLFSVATNESRPELTGICAKFKKGDGESLLTLASTDSYRLSESTLPLISQVDQEETVIFPARTLVEVNRILSVFKDDVESPSSLTVQLSENQVVFVFGPVEIISRMIEGYYPDYQQIIPSTFQTEAVVDRTDFIKSIKTASLFSRTGLYDVTLEFFPDKQQIHVKALDANRGKNTTICMGNLSGQTNNVTVNYRYLLDGLNAMTSEQIQFQMIDASNPCLILPKGSHESYRYVVMPIRQ</sequence>
<dbReference type="SUPFAM" id="SSF55979">
    <property type="entry name" value="DNA clamp"/>
    <property type="match status" value="3"/>
</dbReference>
<evidence type="ECO:0000259" key="10">
    <source>
        <dbReference type="Pfam" id="PF00712"/>
    </source>
</evidence>
<protein>
    <recommendedName>
        <fullName evidence="9">Beta sliding clamp</fullName>
    </recommendedName>
</protein>
<dbReference type="InterPro" id="IPR046938">
    <property type="entry name" value="DNA_clamp_sf"/>
</dbReference>
<evidence type="ECO:0000259" key="12">
    <source>
        <dbReference type="Pfam" id="PF02768"/>
    </source>
</evidence>
<name>A0A0G1PML8_9BACT</name>
<dbReference type="NCBIfam" id="TIGR00663">
    <property type="entry name" value="dnan"/>
    <property type="match status" value="1"/>
</dbReference>
<keyword evidence="4 9" id="KW-0808">Transferase</keyword>
<evidence type="ECO:0000256" key="5">
    <source>
        <dbReference type="ARBA" id="ARBA00022695"/>
    </source>
</evidence>
<evidence type="ECO:0000256" key="6">
    <source>
        <dbReference type="ARBA" id="ARBA00022705"/>
    </source>
</evidence>
<dbReference type="PANTHER" id="PTHR30478">
    <property type="entry name" value="DNA POLYMERASE III SUBUNIT BETA"/>
    <property type="match status" value="1"/>
</dbReference>
<dbReference type="InterPro" id="IPR022634">
    <property type="entry name" value="DNA_polIII_beta_N"/>
</dbReference>
<dbReference type="GO" id="GO:0003677">
    <property type="term" value="F:DNA binding"/>
    <property type="evidence" value="ECO:0007669"/>
    <property type="project" value="UniProtKB-UniRule"/>
</dbReference>
<evidence type="ECO:0000256" key="7">
    <source>
        <dbReference type="ARBA" id="ARBA00022932"/>
    </source>
</evidence>
<dbReference type="Pfam" id="PF02767">
    <property type="entry name" value="DNA_pol3_beta_2"/>
    <property type="match status" value="1"/>
</dbReference>
<dbReference type="Gene3D" id="3.10.150.10">
    <property type="entry name" value="DNA Polymerase III, subunit A, domain 2"/>
    <property type="match status" value="1"/>
</dbReference>
<comment type="similarity">
    <text evidence="2 9">Belongs to the beta sliding clamp family.</text>
</comment>
<accession>A0A0G1PML8</accession>
<reference evidence="13 14" key="1">
    <citation type="journal article" date="2015" name="Nature">
        <title>rRNA introns, odd ribosomes, and small enigmatic genomes across a large radiation of phyla.</title>
        <authorList>
            <person name="Brown C.T."/>
            <person name="Hug L.A."/>
            <person name="Thomas B.C."/>
            <person name="Sharon I."/>
            <person name="Castelle C.J."/>
            <person name="Singh A."/>
            <person name="Wilkins M.J."/>
            <person name="Williams K.H."/>
            <person name="Banfield J.F."/>
        </authorList>
    </citation>
    <scope>NUCLEOTIDE SEQUENCE [LARGE SCALE GENOMIC DNA]</scope>
</reference>
<keyword evidence="5 9" id="KW-0548">Nucleotidyltransferase</keyword>
<comment type="function">
    <text evidence="9">Confers DNA tethering and processivity to DNA polymerases and other proteins. Acts as a clamp, forming a ring around DNA (a reaction catalyzed by the clamp-loading complex) which diffuses in an ATP-independent manner freely and bidirectionally along dsDNA. Initially characterized for its ability to contact the catalytic subunit of DNA polymerase III (Pol III), a complex, multichain enzyme responsible for most of the replicative synthesis in bacteria; Pol III exhibits 3'-5' exonuclease proofreading activity. The beta chain is required for initiation of replication as well as for processivity of DNA replication.</text>
</comment>
<dbReference type="InterPro" id="IPR001001">
    <property type="entry name" value="DNA_polIII_beta"/>
</dbReference>
<dbReference type="GO" id="GO:0006271">
    <property type="term" value="P:DNA strand elongation involved in DNA replication"/>
    <property type="evidence" value="ECO:0007669"/>
    <property type="project" value="TreeGrafter"/>
</dbReference>
<dbReference type="GO" id="GO:0003887">
    <property type="term" value="F:DNA-directed DNA polymerase activity"/>
    <property type="evidence" value="ECO:0007669"/>
    <property type="project" value="UniProtKB-UniRule"/>
</dbReference>
<dbReference type="GO" id="GO:0008408">
    <property type="term" value="F:3'-5' exonuclease activity"/>
    <property type="evidence" value="ECO:0007669"/>
    <property type="project" value="InterPro"/>
</dbReference>